<reference evidence="2 3" key="1">
    <citation type="submission" date="2024-08" db="EMBL/GenBank/DDBJ databases">
        <authorList>
            <person name="Cucini C."/>
            <person name="Frati F."/>
        </authorList>
    </citation>
    <scope>NUCLEOTIDE SEQUENCE [LARGE SCALE GENOMIC DNA]</scope>
</reference>
<accession>A0ABP1RPF1</accession>
<dbReference type="Gene3D" id="1.20.1280.50">
    <property type="match status" value="1"/>
</dbReference>
<dbReference type="SUPFAM" id="SSF81383">
    <property type="entry name" value="F-box domain"/>
    <property type="match status" value="1"/>
</dbReference>
<dbReference type="InterPro" id="IPR036047">
    <property type="entry name" value="F-box-like_dom_sf"/>
</dbReference>
<dbReference type="Gene3D" id="3.80.10.10">
    <property type="entry name" value="Ribonuclease Inhibitor"/>
    <property type="match status" value="1"/>
</dbReference>
<dbReference type="InterPro" id="IPR001810">
    <property type="entry name" value="F-box_dom"/>
</dbReference>
<evidence type="ECO:0000313" key="3">
    <source>
        <dbReference type="Proteomes" id="UP001642540"/>
    </source>
</evidence>
<dbReference type="Pfam" id="PF12937">
    <property type="entry name" value="F-box-like"/>
    <property type="match status" value="1"/>
</dbReference>
<organism evidence="2 3">
    <name type="scientific">Orchesella dallaii</name>
    <dbReference type="NCBI Taxonomy" id="48710"/>
    <lineage>
        <taxon>Eukaryota</taxon>
        <taxon>Metazoa</taxon>
        <taxon>Ecdysozoa</taxon>
        <taxon>Arthropoda</taxon>
        <taxon>Hexapoda</taxon>
        <taxon>Collembola</taxon>
        <taxon>Entomobryomorpha</taxon>
        <taxon>Entomobryoidea</taxon>
        <taxon>Orchesellidae</taxon>
        <taxon>Orchesellinae</taxon>
        <taxon>Orchesella</taxon>
    </lineage>
</organism>
<evidence type="ECO:0000259" key="1">
    <source>
        <dbReference type="SMART" id="SM00256"/>
    </source>
</evidence>
<sequence>MNEDNCAALLPELWEHIFSFLPNEEDLINCRKVCLSWAGILEKLPPPQIWTPFFSKQHTAEAMLTFRNTCGTLLESKEDLFTFLIEVEKRPPAHRKSNPFINSTLILNWRSARGYHGLHRELLSLVRQHGNHVHKLLYFIHEFVPQSMESIPEILKNMCNLRSLIIFCPKSDYKLITSRFRFPELPKLKHFGELEILGMDNIFLLKLLVNQYGPQLRSLSYWDSEPIGIPNDWRVIVRVCPNLENLKILNYRGRGISSGQFENIQFPLALKRFAYKSYSEENQDSYGEDFNAVMNVAAKFSTTLETMTLYVKVVSEDGIEFALFNIPEFPRLKELSIPFSFVRSSILPQLLGRLGNVGKLIFLDTEDNFQNRLVGKEELDQIFQGLWTQIPSSMEEISIRSRQLNKELRRHFPVYHKCSNSIRVQ</sequence>
<dbReference type="EMBL" id="CAXLJM020000092">
    <property type="protein sequence ID" value="CAL8132199.1"/>
    <property type="molecule type" value="Genomic_DNA"/>
</dbReference>
<evidence type="ECO:0000313" key="2">
    <source>
        <dbReference type="EMBL" id="CAL8132199.1"/>
    </source>
</evidence>
<dbReference type="SMART" id="SM00256">
    <property type="entry name" value="FBOX"/>
    <property type="match status" value="1"/>
</dbReference>
<keyword evidence="3" id="KW-1185">Reference proteome</keyword>
<name>A0ABP1RPF1_9HEXA</name>
<dbReference type="Proteomes" id="UP001642540">
    <property type="component" value="Unassembled WGS sequence"/>
</dbReference>
<dbReference type="SUPFAM" id="SSF52047">
    <property type="entry name" value="RNI-like"/>
    <property type="match status" value="1"/>
</dbReference>
<comment type="caution">
    <text evidence="2">The sequence shown here is derived from an EMBL/GenBank/DDBJ whole genome shotgun (WGS) entry which is preliminary data.</text>
</comment>
<dbReference type="InterPro" id="IPR032675">
    <property type="entry name" value="LRR_dom_sf"/>
</dbReference>
<protein>
    <recommendedName>
        <fullName evidence="1">F-box domain-containing protein</fullName>
    </recommendedName>
</protein>
<feature type="domain" description="F-box" evidence="1">
    <location>
        <begin position="10"/>
        <end position="50"/>
    </location>
</feature>
<gene>
    <name evidence="2" type="ORF">ODALV1_LOCUS24519</name>
</gene>
<proteinExistence type="predicted"/>